<protein>
    <submittedName>
        <fullName evidence="2">YceD family protein</fullName>
    </submittedName>
</protein>
<keyword evidence="3" id="KW-1185">Reference proteome</keyword>
<evidence type="ECO:0000313" key="3">
    <source>
        <dbReference type="Proteomes" id="UP001220377"/>
    </source>
</evidence>
<reference evidence="2 3" key="1">
    <citation type="submission" date="2023-02" db="EMBL/GenBank/DDBJ databases">
        <title>Genome sequence of Lacticaseibacillus sp. KACC 23028.</title>
        <authorList>
            <person name="Kim S."/>
            <person name="Heo J."/>
            <person name="Kwon S.-W."/>
        </authorList>
    </citation>
    <scope>NUCLEOTIDE SEQUENCE [LARGE SCALE GENOMIC DNA]</scope>
    <source>
        <strain evidence="2 3">KACC 23028</strain>
    </source>
</reference>
<dbReference type="InterPro" id="IPR003772">
    <property type="entry name" value="YceD"/>
</dbReference>
<gene>
    <name evidence="2" type="ORF">PQ472_04800</name>
</gene>
<name>A0ABY7WX33_9LACO</name>
<dbReference type="Proteomes" id="UP001220377">
    <property type="component" value="Chromosome"/>
</dbReference>
<evidence type="ECO:0000313" key="2">
    <source>
        <dbReference type="EMBL" id="WDF83556.1"/>
    </source>
</evidence>
<dbReference type="RefSeq" id="WP_274261778.1">
    <property type="nucleotide sequence ID" value="NZ_CP117884.1"/>
</dbReference>
<feature type="region of interest" description="Disordered" evidence="1">
    <location>
        <begin position="143"/>
        <end position="185"/>
    </location>
</feature>
<dbReference type="Pfam" id="PF02620">
    <property type="entry name" value="YceD"/>
    <property type="match status" value="1"/>
</dbReference>
<dbReference type="EMBL" id="CP117884">
    <property type="protein sequence ID" value="WDF83556.1"/>
    <property type="molecule type" value="Genomic_DNA"/>
</dbReference>
<accession>A0ABY7WX33</accession>
<proteinExistence type="predicted"/>
<organism evidence="2 3">
    <name type="scientific">Lacticaseibacillus pabuli</name>
    <dbReference type="NCBI Taxonomy" id="3025672"/>
    <lineage>
        <taxon>Bacteria</taxon>
        <taxon>Bacillati</taxon>
        <taxon>Bacillota</taxon>
        <taxon>Bacilli</taxon>
        <taxon>Lactobacillales</taxon>
        <taxon>Lactobacillaceae</taxon>
        <taxon>Lacticaseibacillus</taxon>
    </lineage>
</organism>
<evidence type="ECO:0000256" key="1">
    <source>
        <dbReference type="SAM" id="MobiDB-lite"/>
    </source>
</evidence>
<sequence length="185" mass="20820">MLNWSITTLKQYNHKPLTFDDTVDVKAELMERNPDIIDMTPVHATGTILFSRGDYTVDGDLKAEVTLPSTRSLVPVQVPIDFHFTETYLADESHSDQYEEDDVLIPLTSDWLDLMPAVKDNLLLSLPLRVLTKEEENAVTLPSGDDWTLMTEEEAAPVPPEERPNNPFAGLQGMFDDKGDDSDKQ</sequence>
<feature type="compositionally biased region" description="Basic and acidic residues" evidence="1">
    <location>
        <begin position="175"/>
        <end position="185"/>
    </location>
</feature>